<evidence type="ECO:0000313" key="4">
    <source>
        <dbReference type="Proteomes" id="UP000027395"/>
    </source>
</evidence>
<evidence type="ECO:0000256" key="1">
    <source>
        <dbReference type="SAM" id="Phobius"/>
    </source>
</evidence>
<dbReference type="PATRIC" id="fig|388467.6.peg.3340"/>
<gene>
    <name evidence="3" type="ORF">A19Y_3393</name>
</gene>
<evidence type="ECO:0000259" key="2">
    <source>
        <dbReference type="Pfam" id="PF05360"/>
    </source>
</evidence>
<dbReference type="InterPro" id="IPR008024">
    <property type="entry name" value="YiaAB"/>
</dbReference>
<name>A0A073CVZ9_PLAA1</name>
<proteinExistence type="predicted"/>
<sequence>MSNKQMLAQKDTSAWILQVWLSFILAVSTTAVGIAYLPVDIWVKGFMGMGLTFSVGSSFTLAKTVRDNYEADKLLSKVDQAKLEKLLAEYNPMK</sequence>
<evidence type="ECO:0000313" key="3">
    <source>
        <dbReference type="EMBL" id="KEI68175.1"/>
    </source>
</evidence>
<feature type="transmembrane region" description="Helical" evidence="1">
    <location>
        <begin position="41"/>
        <end position="62"/>
    </location>
</feature>
<dbReference type="GO" id="GO:0005886">
    <property type="term" value="C:plasma membrane"/>
    <property type="evidence" value="ECO:0007669"/>
    <property type="project" value="TreeGrafter"/>
</dbReference>
<dbReference type="PANTHER" id="PTHR37290:SF1">
    <property type="entry name" value="INNER MEMBRANE PROTEIN YIAA"/>
    <property type="match status" value="1"/>
</dbReference>
<feature type="transmembrane region" description="Helical" evidence="1">
    <location>
        <begin position="12"/>
        <end position="35"/>
    </location>
</feature>
<keyword evidence="1" id="KW-0472">Membrane</keyword>
<keyword evidence="1" id="KW-1133">Transmembrane helix</keyword>
<dbReference type="AlphaFoldDB" id="A0A073CVZ9"/>
<dbReference type="GO" id="GO:0006974">
    <property type="term" value="P:DNA damage response"/>
    <property type="evidence" value="ECO:0007669"/>
    <property type="project" value="TreeGrafter"/>
</dbReference>
<dbReference type="GeneID" id="77288171"/>
<organism evidence="3 4">
    <name type="scientific">Planktothrix agardhii (strain NIVA-CYA 126/8)</name>
    <dbReference type="NCBI Taxonomy" id="388467"/>
    <lineage>
        <taxon>Bacteria</taxon>
        <taxon>Bacillati</taxon>
        <taxon>Cyanobacteriota</taxon>
        <taxon>Cyanophyceae</taxon>
        <taxon>Oscillatoriophycideae</taxon>
        <taxon>Oscillatoriales</taxon>
        <taxon>Microcoleaceae</taxon>
        <taxon>Planktothrix</taxon>
    </lineage>
</organism>
<reference evidence="3 4" key="1">
    <citation type="journal article" date="2014" name="Appl. Environ. Microbiol.">
        <title>Elucidation of insertion elements encoded on plasmids and in vitro construction of shuttle vectors from the toxic cyanobacterium Planktothrix.</title>
        <authorList>
            <person name="Christiansen G."/>
            <person name="Goesmann A."/>
            <person name="Kurmayer R."/>
        </authorList>
    </citation>
    <scope>NUCLEOTIDE SEQUENCE [LARGE SCALE GENOMIC DNA]</scope>
    <source>
        <strain evidence="3 4">NIVA-CYA 126/8</strain>
    </source>
</reference>
<keyword evidence="4" id="KW-1185">Reference proteome</keyword>
<dbReference type="PANTHER" id="PTHR37290">
    <property type="entry name" value="INNER MEMBRANE PROTEIN YIAA-RELATED"/>
    <property type="match status" value="1"/>
</dbReference>
<dbReference type="HOGENOM" id="CLU_172326_1_0_3"/>
<dbReference type="eggNOG" id="COG4298">
    <property type="taxonomic scope" value="Bacteria"/>
</dbReference>
<protein>
    <recommendedName>
        <fullName evidence="2">YiaAB two helix domain-containing protein</fullName>
    </recommendedName>
</protein>
<dbReference type="EMBL" id="CM002803">
    <property type="protein sequence ID" value="KEI68175.1"/>
    <property type="molecule type" value="Genomic_DNA"/>
</dbReference>
<dbReference type="RefSeq" id="WP_042155498.1">
    <property type="nucleotide sequence ID" value="NZ_CM002803.1"/>
</dbReference>
<accession>A0A073CVZ9</accession>
<dbReference type="Proteomes" id="UP000027395">
    <property type="component" value="Chromosome"/>
</dbReference>
<keyword evidence="1" id="KW-0812">Transmembrane</keyword>
<feature type="domain" description="YiaAB two helix" evidence="2">
    <location>
        <begin position="15"/>
        <end position="67"/>
    </location>
</feature>
<dbReference type="InterPro" id="IPR038972">
    <property type="entry name" value="YiaA-like"/>
</dbReference>
<dbReference type="Pfam" id="PF05360">
    <property type="entry name" value="YiaAB"/>
    <property type="match status" value="1"/>
</dbReference>